<dbReference type="PANTHER" id="PTHR35705">
    <property type="entry name" value="WPP DOMAIN-INTERACTING TAIL-ANCHORED PROTEIN 1"/>
    <property type="match status" value="1"/>
</dbReference>
<feature type="coiled-coil region" evidence="1">
    <location>
        <begin position="388"/>
        <end position="422"/>
    </location>
</feature>
<evidence type="ECO:0000256" key="1">
    <source>
        <dbReference type="SAM" id="Coils"/>
    </source>
</evidence>
<dbReference type="SUPFAM" id="SSF57997">
    <property type="entry name" value="Tropomyosin"/>
    <property type="match status" value="1"/>
</dbReference>
<organism evidence="3 4">
    <name type="scientific">Crotalaria pallida</name>
    <name type="common">Smooth rattlebox</name>
    <name type="synonym">Crotalaria striata</name>
    <dbReference type="NCBI Taxonomy" id="3830"/>
    <lineage>
        <taxon>Eukaryota</taxon>
        <taxon>Viridiplantae</taxon>
        <taxon>Streptophyta</taxon>
        <taxon>Embryophyta</taxon>
        <taxon>Tracheophyta</taxon>
        <taxon>Spermatophyta</taxon>
        <taxon>Magnoliopsida</taxon>
        <taxon>eudicotyledons</taxon>
        <taxon>Gunneridae</taxon>
        <taxon>Pentapetalae</taxon>
        <taxon>rosids</taxon>
        <taxon>fabids</taxon>
        <taxon>Fabales</taxon>
        <taxon>Fabaceae</taxon>
        <taxon>Papilionoideae</taxon>
        <taxon>50 kb inversion clade</taxon>
        <taxon>genistoids sensu lato</taxon>
        <taxon>core genistoids</taxon>
        <taxon>Crotalarieae</taxon>
        <taxon>Crotalaria</taxon>
    </lineage>
</organism>
<proteinExistence type="predicted"/>
<dbReference type="AlphaFoldDB" id="A0AAN9F1R4"/>
<dbReference type="Proteomes" id="UP001372338">
    <property type="component" value="Unassembled WGS sequence"/>
</dbReference>
<feature type="coiled-coil region" evidence="1">
    <location>
        <begin position="471"/>
        <end position="558"/>
    </location>
</feature>
<keyword evidence="4" id="KW-1185">Reference proteome</keyword>
<dbReference type="InterPro" id="IPR039976">
    <property type="entry name" value="WIT1/WIT2"/>
</dbReference>
<accession>A0AAN9F1R4</accession>
<evidence type="ECO:0000313" key="3">
    <source>
        <dbReference type="EMBL" id="KAK7266656.1"/>
    </source>
</evidence>
<evidence type="ECO:0000313" key="4">
    <source>
        <dbReference type="Proteomes" id="UP001372338"/>
    </source>
</evidence>
<comment type="caution">
    <text evidence="3">The sequence shown here is derived from an EMBL/GenBank/DDBJ whole genome shotgun (WGS) entry which is preliminary data.</text>
</comment>
<gene>
    <name evidence="3" type="ORF">RIF29_19306</name>
</gene>
<dbReference type="Pfam" id="PF26581">
    <property type="entry name" value="WIT1_2_N"/>
    <property type="match status" value="1"/>
</dbReference>
<dbReference type="PANTHER" id="PTHR35705:SF1">
    <property type="entry name" value="WPP DOMAIN-INTERACTING TAIL-ANCHORED PROTEIN 1"/>
    <property type="match status" value="1"/>
</dbReference>
<protein>
    <recommendedName>
        <fullName evidence="2">WIT1/2 N-terminal helical bundle domain-containing protein</fullName>
    </recommendedName>
</protein>
<feature type="domain" description="WIT1/2 N-terminal helical bundle" evidence="2">
    <location>
        <begin position="27"/>
        <end position="163"/>
    </location>
</feature>
<reference evidence="3 4" key="1">
    <citation type="submission" date="2024-01" db="EMBL/GenBank/DDBJ databases">
        <title>The genomes of 5 underutilized Papilionoideae crops provide insights into root nodulation and disease resistanc.</title>
        <authorList>
            <person name="Yuan L."/>
        </authorList>
    </citation>
    <scope>NUCLEOTIDE SEQUENCE [LARGE SCALE GENOMIC DNA]</scope>
    <source>
        <strain evidence="3">ZHUSHIDOU_FW_LH</strain>
        <tissue evidence="3">Leaf</tissue>
    </source>
</reference>
<evidence type="ECO:0000259" key="2">
    <source>
        <dbReference type="Pfam" id="PF26581"/>
    </source>
</evidence>
<dbReference type="InterPro" id="IPR058610">
    <property type="entry name" value="WIT1_2_N"/>
</dbReference>
<name>A0AAN9F1R4_CROPI</name>
<sequence length="599" mass="67715">MATERVEHHHDVDDDDDAVSVDHEDIIGDLLTGLDLSLAFFSEKVTNLSILVMHLATMECEFEALISDKDRAGFDSIEKCLRFDLLCVVLDSEVGELDLFLDNIQVQIAYCKENVSSCTHFGEAYMAMQHKLLDSEECLKQSEEQFGDIKMQSVTFRRTLCSFKRAENAGHIIREDEKSFDVDAEIKMQTIAQQRRVLSMLEKSLARELELEKNFNDSREIQEILKLRLFSLEQELVHTEDEAIDVWERWFEADNALEILLGISKGLLGRLQVSQFNLNGLSHRESELRAKLETFAEQLKARDITVHQIGSSTAEENSFLSGQTNGAKANELVLANSDVFTLSEKVCSLEEQLKESESQLLNVKASADICQKQYSVVCSEVRDMGNLIVELKENVSNSESRAESAEAKCKLLAESNSNLNKELSLLKDSGNTSARIDSLERQLKESDPRLQNALASPEAIQVKQSMLYSTIRDMENIIKDLKSKVSKAESRADSAEDNCIILSESNAELNEELSFLRGRLECLEGSLHREEEAKMATAKDLEKQTKVLKNLVTQLALERERLKLQNSHIFTGVSSAHHLIWNRIRHSASTWCKVNFASK</sequence>
<keyword evidence="1" id="KW-0175">Coiled coil</keyword>
<dbReference type="EMBL" id="JAYWIO010000004">
    <property type="protein sequence ID" value="KAK7266656.1"/>
    <property type="molecule type" value="Genomic_DNA"/>
</dbReference>